<proteinExistence type="predicted"/>
<dbReference type="InterPro" id="IPR029000">
    <property type="entry name" value="Cyclophilin-like_dom_sf"/>
</dbReference>
<accession>A0AAV2SFM9</accession>
<keyword evidence="2" id="KW-1185">Reference proteome</keyword>
<dbReference type="EMBL" id="CAXKWB010071225">
    <property type="protein sequence ID" value="CAL4194794.1"/>
    <property type="molecule type" value="Genomic_DNA"/>
</dbReference>
<comment type="caution">
    <text evidence="1">The sequence shown here is derived from an EMBL/GenBank/DDBJ whole genome shotgun (WGS) entry which is preliminary data.</text>
</comment>
<organism evidence="1 2">
    <name type="scientific">Meganyctiphanes norvegica</name>
    <name type="common">Northern krill</name>
    <name type="synonym">Thysanopoda norvegica</name>
    <dbReference type="NCBI Taxonomy" id="48144"/>
    <lineage>
        <taxon>Eukaryota</taxon>
        <taxon>Metazoa</taxon>
        <taxon>Ecdysozoa</taxon>
        <taxon>Arthropoda</taxon>
        <taxon>Crustacea</taxon>
        <taxon>Multicrustacea</taxon>
        <taxon>Malacostraca</taxon>
        <taxon>Eumalacostraca</taxon>
        <taxon>Eucarida</taxon>
        <taxon>Euphausiacea</taxon>
        <taxon>Euphausiidae</taxon>
        <taxon>Meganyctiphanes</taxon>
    </lineage>
</organism>
<reference evidence="1 2" key="1">
    <citation type="submission" date="2024-05" db="EMBL/GenBank/DDBJ databases">
        <authorList>
            <person name="Wallberg A."/>
        </authorList>
    </citation>
    <scope>NUCLEOTIDE SEQUENCE [LARGE SCALE GENOMIC DNA]</scope>
</reference>
<dbReference type="SUPFAM" id="SSF50891">
    <property type="entry name" value="Cyclophilin-like"/>
    <property type="match status" value="1"/>
</dbReference>
<sequence>MEHIVTGKKRITLAGIYLGKKNDNGLWGGGITISEMKVTIDSNATSTAKRGDVVGYFRSGKLNRFIFYVTGKAKTYENNCFVVLGHVEGGMDVIQVCHDKHSIGVTISDCGVVIEQD</sequence>
<dbReference type="Proteomes" id="UP001497623">
    <property type="component" value="Unassembled WGS sequence"/>
</dbReference>
<evidence type="ECO:0000313" key="2">
    <source>
        <dbReference type="Proteomes" id="UP001497623"/>
    </source>
</evidence>
<protein>
    <submittedName>
        <fullName evidence="1">Uncharacterized protein</fullName>
    </submittedName>
</protein>
<evidence type="ECO:0000313" key="1">
    <source>
        <dbReference type="EMBL" id="CAL4194794.1"/>
    </source>
</evidence>
<name>A0AAV2SFM9_MEGNR</name>
<dbReference type="AlphaFoldDB" id="A0AAV2SFM9"/>
<gene>
    <name evidence="1" type="ORF">MNOR_LOCUS36996</name>
</gene>